<evidence type="ECO:0000256" key="1">
    <source>
        <dbReference type="SAM" id="MobiDB-lite"/>
    </source>
</evidence>
<evidence type="ECO:0000313" key="4">
    <source>
        <dbReference type="EMBL" id="GEQ55348.1"/>
    </source>
</evidence>
<gene>
    <name evidence="3" type="ORF">TK11N_11080</name>
    <name evidence="4" type="ORF">TK2N_21920</name>
</gene>
<reference evidence="4" key="2">
    <citation type="journal article" date="2020" name="Int. Dairy J.">
        <title>Lactic acid bacterial diversity in Brie cheese focusing on salt concentration and pH of isolation medium and characterisation of halophilic and alkaliphilic lactic acid bacterial isolates.</title>
        <authorList>
            <person name="Unno R."/>
            <person name="Matsutani M."/>
            <person name="Suzuki T."/>
            <person name="Kodama K."/>
            <person name="Matsushita H."/>
            <person name="Yamasato K."/>
            <person name="Koizumi Y."/>
            <person name="Ishikawa M."/>
        </authorList>
    </citation>
    <scope>NUCLEOTIDE SEQUENCE</scope>
    <source>
        <strain evidence="4">7C1</strain>
        <strain evidence="3">8C4</strain>
    </source>
</reference>
<dbReference type="EMBL" id="BKBQ01000044">
    <property type="protein sequence ID" value="GEQ55348.1"/>
    <property type="molecule type" value="Genomic_DNA"/>
</dbReference>
<evidence type="ECO:0000313" key="3">
    <source>
        <dbReference type="EMBL" id="GEQ49256.1"/>
    </source>
</evidence>
<dbReference type="Proteomes" id="UP000886607">
    <property type="component" value="Unassembled WGS sequence"/>
</dbReference>
<proteinExistence type="predicted"/>
<dbReference type="InterPro" id="IPR040628">
    <property type="entry name" value="BaeRF_family6"/>
</dbReference>
<dbReference type="Pfam" id="PF18848">
    <property type="entry name" value="baeRF_family6"/>
    <property type="match status" value="1"/>
</dbReference>
<evidence type="ECO:0000313" key="6">
    <source>
        <dbReference type="Proteomes" id="UP000886607"/>
    </source>
</evidence>
<protein>
    <recommendedName>
        <fullName evidence="2">Bacterial archaeo-eukaryotic release factor family 6 domain-containing protein</fullName>
    </recommendedName>
</protein>
<feature type="region of interest" description="Disordered" evidence="1">
    <location>
        <begin position="150"/>
        <end position="185"/>
    </location>
</feature>
<dbReference type="RefSeq" id="WP_234748048.1">
    <property type="nucleotide sequence ID" value="NZ_BKBP01000046.1"/>
</dbReference>
<accession>A0AAN4UDG3</accession>
<dbReference type="EMBL" id="BKBO01000014">
    <property type="protein sequence ID" value="GEQ49256.1"/>
    <property type="molecule type" value="Genomic_DNA"/>
</dbReference>
<dbReference type="Proteomes" id="UP000886597">
    <property type="component" value="Unassembled WGS sequence"/>
</dbReference>
<name>A0AAN4UDG3_9ENTE</name>
<sequence length="370" mass="42689">MDFEKKAVITLSMPLHVTDVSSEKDTVQLRNLLDEASNNLKQSDIFDREETLTLIDQVENVREYEDQLVDSDGGLILYITTDNAYYYHVDVPPVNEVTFDHCPNIVPLIKNYQYVRNYHVLLLNQEGIRLLEKSGGQLFEIDLKENDEDTSATQDAALGADSTGTKRDFGSNDTSEAGSGEFNSEHNDSIFEKQYDLKHYFNTVDRYVERNYSDKTGFPLILFGVKENQTAFREVSENNFLLEENIEESASQLHDDQIQERIKEKEEEIIQKQEDELIDRFVETTPEYRIDDIPQDLALSAMQGQIEELIVEEGYTPTGSIDENGAYQDNDRTDYLYQLVNFVFNTDGNVYILPEEQMPENVKISARLRY</sequence>
<comment type="caution">
    <text evidence="4">The sequence shown here is derived from an EMBL/GenBank/DDBJ whole genome shotgun (WGS) entry which is preliminary data.</text>
</comment>
<dbReference type="AlphaFoldDB" id="A0AAN4UDG3"/>
<keyword evidence="6" id="KW-1185">Reference proteome</keyword>
<feature type="domain" description="Bacterial archaeo-eukaryotic release factor family 6" evidence="2">
    <location>
        <begin position="117"/>
        <end position="264"/>
    </location>
</feature>
<evidence type="ECO:0000259" key="2">
    <source>
        <dbReference type="Pfam" id="PF18848"/>
    </source>
</evidence>
<organism evidence="4 5">
    <name type="scientific">Tetragenococcus koreensis</name>
    <dbReference type="NCBI Taxonomy" id="290335"/>
    <lineage>
        <taxon>Bacteria</taxon>
        <taxon>Bacillati</taxon>
        <taxon>Bacillota</taxon>
        <taxon>Bacilli</taxon>
        <taxon>Lactobacillales</taxon>
        <taxon>Enterococcaceae</taxon>
        <taxon>Tetragenococcus</taxon>
    </lineage>
</organism>
<evidence type="ECO:0000313" key="5">
    <source>
        <dbReference type="Proteomes" id="UP000886597"/>
    </source>
</evidence>
<reference evidence="4" key="1">
    <citation type="submission" date="2019-08" db="EMBL/GenBank/DDBJ databases">
        <authorList>
            <person name="Ishikawa M."/>
            <person name="Suzuki T."/>
            <person name="Matsutani M."/>
        </authorList>
    </citation>
    <scope>NUCLEOTIDE SEQUENCE</scope>
    <source>
        <strain evidence="4">7C1</strain>
        <strain evidence="3">8C4</strain>
    </source>
</reference>